<evidence type="ECO:0000256" key="1">
    <source>
        <dbReference type="SAM" id="MobiDB-lite"/>
    </source>
</evidence>
<feature type="region of interest" description="Disordered" evidence="1">
    <location>
        <begin position="206"/>
        <end position="277"/>
    </location>
</feature>
<feature type="compositionally biased region" description="Low complexity" evidence="1">
    <location>
        <begin position="254"/>
        <end position="267"/>
    </location>
</feature>
<feature type="region of interest" description="Disordered" evidence="1">
    <location>
        <begin position="156"/>
        <end position="186"/>
    </location>
</feature>
<dbReference type="EMBL" id="KV453841">
    <property type="protein sequence ID" value="ODV91824.1"/>
    <property type="molecule type" value="Genomic_DNA"/>
</dbReference>
<dbReference type="GO" id="GO:1990334">
    <property type="term" value="C:Bfa1-Bub2 complex"/>
    <property type="evidence" value="ECO:0007669"/>
    <property type="project" value="InterPro"/>
</dbReference>
<gene>
    <name evidence="2" type="ORF">CANCADRAFT_30146</name>
</gene>
<dbReference type="PANTHER" id="PTHR35140:SF1">
    <property type="entry name" value="MITOTIC CHECK POINT PROTEIN BFA1"/>
    <property type="match status" value="1"/>
</dbReference>
<feature type="compositionally biased region" description="Basic residues" evidence="1">
    <location>
        <begin position="243"/>
        <end position="253"/>
    </location>
</feature>
<keyword evidence="3" id="KW-1185">Reference proteome</keyword>
<organism evidence="2 3">
    <name type="scientific">Tortispora caseinolytica NRRL Y-17796</name>
    <dbReference type="NCBI Taxonomy" id="767744"/>
    <lineage>
        <taxon>Eukaryota</taxon>
        <taxon>Fungi</taxon>
        <taxon>Dikarya</taxon>
        <taxon>Ascomycota</taxon>
        <taxon>Saccharomycotina</taxon>
        <taxon>Trigonopsidomycetes</taxon>
        <taxon>Trigonopsidales</taxon>
        <taxon>Trigonopsidaceae</taxon>
        <taxon>Tortispora</taxon>
    </lineage>
</organism>
<proteinExistence type="predicted"/>
<name>A0A1E4TJ71_9ASCO</name>
<dbReference type="GO" id="GO:0001100">
    <property type="term" value="P:negative regulation of exit from mitosis"/>
    <property type="evidence" value="ECO:0007669"/>
    <property type="project" value="InterPro"/>
</dbReference>
<evidence type="ECO:0000313" key="3">
    <source>
        <dbReference type="Proteomes" id="UP000095023"/>
    </source>
</evidence>
<reference evidence="3" key="1">
    <citation type="submission" date="2016-02" db="EMBL/GenBank/DDBJ databases">
        <title>Comparative genomics of biotechnologically important yeasts.</title>
        <authorList>
            <consortium name="DOE Joint Genome Institute"/>
            <person name="Riley R."/>
            <person name="Haridas S."/>
            <person name="Wolfe K.H."/>
            <person name="Lopes M.R."/>
            <person name="Hittinger C.T."/>
            <person name="Goker M."/>
            <person name="Salamov A."/>
            <person name="Wisecaver J."/>
            <person name="Long T.M."/>
            <person name="Aerts A.L."/>
            <person name="Barry K."/>
            <person name="Choi C."/>
            <person name="Clum A."/>
            <person name="Coughlan A.Y."/>
            <person name="Deshpande S."/>
            <person name="Douglass A.P."/>
            <person name="Hanson S.J."/>
            <person name="Klenk H.-P."/>
            <person name="Labutti K."/>
            <person name="Lapidus A."/>
            <person name="Lindquist E."/>
            <person name="Lipzen A."/>
            <person name="Meier-Kolthoff J.P."/>
            <person name="Ohm R.A."/>
            <person name="Otillar R.P."/>
            <person name="Pangilinan J."/>
            <person name="Peng Y."/>
            <person name="Rokas A."/>
            <person name="Rosa C.A."/>
            <person name="Scheuner C."/>
            <person name="Sibirny A.A."/>
            <person name="Slot J.C."/>
            <person name="Stielow J.B."/>
            <person name="Sun H."/>
            <person name="Kurtzman C.P."/>
            <person name="Blackwell M."/>
            <person name="Jeffries T.W."/>
            <person name="Grigoriev I.V."/>
        </authorList>
    </citation>
    <scope>NUCLEOTIDE SEQUENCE [LARGE SCALE GENOMIC DNA]</scope>
    <source>
        <strain evidence="3">NRRL Y-17796</strain>
    </source>
</reference>
<sequence>MASEDVESQLRGLAINVKPKRLSLQDYAEDDTDEDYNFEYGTIAQQSLRRLANASDAFESPNFRGSSSASECSETANEDDYEMDFKFPPNFNLKARLKARSRPATSPIKHRNIAYRYREQADDDDDFFDDLNINNGAETFNRSRVDSTLRYATLRQASRPRNGPSIQDFNYDPPSTPSRSLRNAGSALTLGRFDRAQQYETLRKQASFADFQRSPRKSDMSRSSHHSLRGQEMLRQYSEIQEHKKHHKSKSKPPKSVLVSSSDTRTGTPKRKPKKGVQFISPNQFEDACSKQRITWNQENVMFDGTDGGGWRFYGNEPDPFETLDVMNSRSLRSMQKPTLITDIDSDLDANSSNNGMVFDAVNLCWVKAPSDDNQSEEDPFDGIDDLEDDDELSTPMIGGISDGNRLASYSSSASLDIAPPRGHRRGPSQVEVTRQIFELSDEQLEAIFDHDARWQRKLKKWVPGPSDIQDELREFYNFQRLLRG</sequence>
<dbReference type="GO" id="GO:0005096">
    <property type="term" value="F:GTPase activator activity"/>
    <property type="evidence" value="ECO:0007669"/>
    <property type="project" value="InterPro"/>
</dbReference>
<accession>A0A1E4TJ71</accession>
<protein>
    <submittedName>
        <fullName evidence="2">Uncharacterized protein</fullName>
    </submittedName>
</protein>
<dbReference type="PANTHER" id="PTHR35140">
    <property type="entry name" value="MITOTIC CHECK POINT PROTEIN BFA1"/>
    <property type="match status" value="1"/>
</dbReference>
<dbReference type="AlphaFoldDB" id="A0A1E4TJ71"/>
<dbReference type="Proteomes" id="UP000095023">
    <property type="component" value="Unassembled WGS sequence"/>
</dbReference>
<evidence type="ECO:0000313" key="2">
    <source>
        <dbReference type="EMBL" id="ODV91824.1"/>
    </source>
</evidence>
<dbReference type="InterPro" id="IPR034586">
    <property type="entry name" value="Bfa1/Byr4"/>
</dbReference>